<dbReference type="OrthoDB" id="2965668at2"/>
<feature type="region of interest" description="Disordered" evidence="1">
    <location>
        <begin position="1"/>
        <end position="20"/>
    </location>
</feature>
<dbReference type="Pfam" id="PF10865">
    <property type="entry name" value="DUF2703"/>
    <property type="match status" value="1"/>
</dbReference>
<evidence type="ECO:0000313" key="2">
    <source>
        <dbReference type="EMBL" id="GAE31638.1"/>
    </source>
</evidence>
<comment type="caution">
    <text evidence="2">The sequence shown here is derived from an EMBL/GenBank/DDBJ whole genome shotgun (WGS) entry which is preliminary data.</text>
</comment>
<protein>
    <submittedName>
        <fullName evidence="2">Uncharacterized protein</fullName>
    </submittedName>
</protein>
<accession>W4QJ21</accession>
<dbReference type="InterPro" id="IPR021219">
    <property type="entry name" value="DUF2703"/>
</dbReference>
<dbReference type="AlphaFoldDB" id="W4QJ21"/>
<evidence type="ECO:0000313" key="3">
    <source>
        <dbReference type="Proteomes" id="UP000018895"/>
    </source>
</evidence>
<name>W4QJ21_9BACI</name>
<proteinExistence type="predicted"/>
<dbReference type="Proteomes" id="UP000018895">
    <property type="component" value="Unassembled WGS sequence"/>
</dbReference>
<dbReference type="EMBL" id="BAUU01000022">
    <property type="protein sequence ID" value="GAE31638.1"/>
    <property type="molecule type" value="Genomic_DNA"/>
</dbReference>
<organism evidence="2 3">
    <name type="scientific">Halalkalibacter hemicellulosilyticusJCM 9152</name>
    <dbReference type="NCBI Taxonomy" id="1236971"/>
    <lineage>
        <taxon>Bacteria</taxon>
        <taxon>Bacillati</taxon>
        <taxon>Bacillota</taxon>
        <taxon>Bacilli</taxon>
        <taxon>Bacillales</taxon>
        <taxon>Bacillaceae</taxon>
        <taxon>Halalkalibacter</taxon>
    </lineage>
</organism>
<reference evidence="2" key="1">
    <citation type="journal article" date="2014" name="Genome Announc.">
        <title>Draft Genome Sequences of Three Alkaliphilic Bacillus Strains, Bacillus wakoensis JCM 9140T, Bacillus akibai JCM 9157T, and Bacillus hemicellulosilyticus JCM 9152T.</title>
        <authorList>
            <person name="Yuki M."/>
            <person name="Oshima K."/>
            <person name="Suda W."/>
            <person name="Oshida Y."/>
            <person name="Kitamura K."/>
            <person name="Iida T."/>
            <person name="Hattori M."/>
            <person name="Ohkuma M."/>
        </authorList>
    </citation>
    <scope>NUCLEOTIDE SEQUENCE [LARGE SCALE GENOMIC DNA]</scope>
    <source>
        <strain evidence="2">JCM 9152</strain>
    </source>
</reference>
<sequence length="183" mass="20605">MNEQNKVECKCDQSSSRASNNDKRRITVHFLELDMTRVGASSCSTCTSVEEQVSQVIDELKPILEQVDTVIEFKKTLIQSLEQTKSLHFKASPTIRIAEMEIIPTKGDVHGLEDRYWEWNGNDYSTPPSGLIIDAVLRAYVEDKKVSDLETEAFQVPDSLKVYFAKQSPEELASEKANDCGCP</sequence>
<evidence type="ECO:0000256" key="1">
    <source>
        <dbReference type="SAM" id="MobiDB-lite"/>
    </source>
</evidence>
<feature type="compositionally biased region" description="Basic and acidic residues" evidence="1">
    <location>
        <begin position="1"/>
        <end position="11"/>
    </location>
</feature>
<keyword evidence="3" id="KW-1185">Reference proteome</keyword>
<dbReference type="RefSeq" id="WP_035345597.1">
    <property type="nucleotide sequence ID" value="NZ_BAUU01000022.1"/>
</dbReference>
<dbReference type="STRING" id="1236971.JCM9152_3118"/>
<gene>
    <name evidence="2" type="ORF">JCM9152_3118</name>
</gene>